<dbReference type="EMBL" id="BMIB01000001">
    <property type="protein sequence ID" value="GGH56757.1"/>
    <property type="molecule type" value="Genomic_DNA"/>
</dbReference>
<keyword evidence="1" id="KW-0489">Methyltransferase</keyword>
<name>A0A917IMA6_9BACT</name>
<comment type="caution">
    <text evidence="3">The sequence shown here is derived from an EMBL/GenBank/DDBJ whole genome shotgun (WGS) entry which is preliminary data.</text>
</comment>
<dbReference type="Gene3D" id="3.40.50.150">
    <property type="entry name" value="Vaccinia Virus protein VP39"/>
    <property type="match status" value="1"/>
</dbReference>
<evidence type="ECO:0000313" key="3">
    <source>
        <dbReference type="EMBL" id="GGH56757.1"/>
    </source>
</evidence>
<dbReference type="InterPro" id="IPR007213">
    <property type="entry name" value="Ppm1/Ppm2/Tcmp"/>
</dbReference>
<dbReference type="SUPFAM" id="SSF53335">
    <property type="entry name" value="S-adenosyl-L-methionine-dependent methyltransferases"/>
    <property type="match status" value="1"/>
</dbReference>
<protein>
    <recommendedName>
        <fullName evidence="5">Leucine carboxyl methyltransferase</fullName>
    </recommendedName>
</protein>
<dbReference type="InterPro" id="IPR029063">
    <property type="entry name" value="SAM-dependent_MTases_sf"/>
</dbReference>
<evidence type="ECO:0008006" key="5">
    <source>
        <dbReference type="Google" id="ProtNLM"/>
    </source>
</evidence>
<dbReference type="GO" id="GO:0032259">
    <property type="term" value="P:methylation"/>
    <property type="evidence" value="ECO:0007669"/>
    <property type="project" value="UniProtKB-KW"/>
</dbReference>
<evidence type="ECO:0000256" key="1">
    <source>
        <dbReference type="ARBA" id="ARBA00022603"/>
    </source>
</evidence>
<evidence type="ECO:0000256" key="2">
    <source>
        <dbReference type="ARBA" id="ARBA00022679"/>
    </source>
</evidence>
<dbReference type="RefSeq" id="WP_188949565.1">
    <property type="nucleotide sequence ID" value="NZ_BMIB01000001.1"/>
</dbReference>
<dbReference type="GO" id="GO:0008168">
    <property type="term" value="F:methyltransferase activity"/>
    <property type="evidence" value="ECO:0007669"/>
    <property type="project" value="UniProtKB-KW"/>
</dbReference>
<reference evidence="3" key="1">
    <citation type="journal article" date="2014" name="Int. J. Syst. Evol. Microbiol.">
        <title>Complete genome sequence of Corynebacterium casei LMG S-19264T (=DSM 44701T), isolated from a smear-ripened cheese.</title>
        <authorList>
            <consortium name="US DOE Joint Genome Institute (JGI-PGF)"/>
            <person name="Walter F."/>
            <person name="Albersmeier A."/>
            <person name="Kalinowski J."/>
            <person name="Ruckert C."/>
        </authorList>
    </citation>
    <scope>NUCLEOTIDE SEQUENCE</scope>
    <source>
        <strain evidence="3">CGMCC 1.15290</strain>
    </source>
</reference>
<dbReference type="Proteomes" id="UP000627292">
    <property type="component" value="Unassembled WGS sequence"/>
</dbReference>
<accession>A0A917IMA6</accession>
<keyword evidence="2" id="KW-0808">Transferase</keyword>
<reference evidence="3" key="2">
    <citation type="submission" date="2020-09" db="EMBL/GenBank/DDBJ databases">
        <authorList>
            <person name="Sun Q."/>
            <person name="Zhou Y."/>
        </authorList>
    </citation>
    <scope>NUCLEOTIDE SEQUENCE</scope>
    <source>
        <strain evidence="3">CGMCC 1.15290</strain>
    </source>
</reference>
<dbReference type="Pfam" id="PF04072">
    <property type="entry name" value="LCM"/>
    <property type="match status" value="1"/>
</dbReference>
<dbReference type="AlphaFoldDB" id="A0A917IMA6"/>
<sequence>MQTNSTIHTTPRDYSTISPSARALLFMKAHTTIPYAREAAALLSASDNWFQLHAPEHFSYWARVVHFEKRYRSINQLLWELPVNNILELSSGFSLRGLEAMQHPNIHYIDTDLPGVIELKQSFIQNLQPAAPAAGSQLELLPLNALDTEEVYNTTARFPSGPITIVNEGLLMYLDQNEKKRLCNTIHQILSHSGGYWITADIYIKNKYSSSPRPAEDPLNAFFDAHRITEKMFNSFEEAEEFFNQQGFTIDKEARIDASELSALPRLLQHATQGQLHKLQKAGRLQTTWRLKTA</sequence>
<proteinExistence type="predicted"/>
<organism evidence="3 4">
    <name type="scientific">Filimonas zeae</name>
    <dbReference type="NCBI Taxonomy" id="1737353"/>
    <lineage>
        <taxon>Bacteria</taxon>
        <taxon>Pseudomonadati</taxon>
        <taxon>Bacteroidota</taxon>
        <taxon>Chitinophagia</taxon>
        <taxon>Chitinophagales</taxon>
        <taxon>Chitinophagaceae</taxon>
        <taxon>Filimonas</taxon>
    </lineage>
</organism>
<gene>
    <name evidence="3" type="ORF">GCM10011379_00700</name>
</gene>
<keyword evidence="4" id="KW-1185">Reference proteome</keyword>
<evidence type="ECO:0000313" key="4">
    <source>
        <dbReference type="Proteomes" id="UP000627292"/>
    </source>
</evidence>